<reference evidence="3 4" key="1">
    <citation type="submission" date="2018-06" db="EMBL/GenBank/DDBJ databases">
        <title>Comparative genomics of Brasilonema spp. strains.</title>
        <authorList>
            <person name="Alvarenga D.O."/>
            <person name="Fiore M.F."/>
            <person name="Varani A.M."/>
        </authorList>
    </citation>
    <scope>NUCLEOTIDE SEQUENCE [LARGE SCALE GENOMIC DNA]</scope>
    <source>
        <strain evidence="3 4">SPC951</strain>
    </source>
</reference>
<dbReference type="InterPro" id="IPR001959">
    <property type="entry name" value="Transposase"/>
</dbReference>
<sequence>MYSLKLELKLNNKEKSRLAGCAGFARFVYNFGLSMLTSSWDFEEIKASDSKRLTAIEKVFTNHVKTNPEFAWMQQYPSAIYSSALRNLAKAVERWRKGESGFPQMKSRKRGDSFTVLKKSGVYPAIGEPMLPFTNRQVLQLGKRITIPGLGDFRLKQPIPFLCSSQSFTISRTADKWFVSFSLDVEKIPPLIHEVESVGVDLGVKTFATLSDGTTIVAPSSLKKAKTKLNKLQWRNRRKRAIR</sequence>
<dbReference type="Pfam" id="PF12323">
    <property type="entry name" value="HTH_OrfB_IS605"/>
    <property type="match status" value="1"/>
</dbReference>
<evidence type="ECO:0000259" key="1">
    <source>
        <dbReference type="Pfam" id="PF01385"/>
    </source>
</evidence>
<gene>
    <name evidence="3" type="ORF">DP116_10230</name>
</gene>
<comment type="caution">
    <text evidence="3">The sequence shown here is derived from an EMBL/GenBank/DDBJ whole genome shotgun (WGS) entry which is preliminary data.</text>
</comment>
<feature type="domain" description="Transposase putative helix-turn-helix" evidence="2">
    <location>
        <begin position="5"/>
        <end position="40"/>
    </location>
</feature>
<dbReference type="NCBIfam" id="NF040570">
    <property type="entry name" value="guided_TnpB"/>
    <property type="match status" value="1"/>
</dbReference>
<name>A0ABX1P747_9CYAN</name>
<protein>
    <submittedName>
        <fullName evidence="3">Transposase</fullName>
    </submittedName>
</protein>
<dbReference type="RefSeq" id="WP_169155082.1">
    <property type="nucleotide sequence ID" value="NZ_CAWPJE010000027.1"/>
</dbReference>
<evidence type="ECO:0000313" key="4">
    <source>
        <dbReference type="Proteomes" id="UP000718564"/>
    </source>
</evidence>
<feature type="domain" description="Probable transposase IS891/IS1136/IS1341" evidence="1">
    <location>
        <begin position="181"/>
        <end position="238"/>
    </location>
</feature>
<dbReference type="EMBL" id="QMEB01000060">
    <property type="protein sequence ID" value="NMG19818.1"/>
    <property type="molecule type" value="Genomic_DNA"/>
</dbReference>
<proteinExistence type="predicted"/>
<keyword evidence="4" id="KW-1185">Reference proteome</keyword>
<organism evidence="3 4">
    <name type="scientific">Brasilonema bromeliae SPC951</name>
    <dbReference type="NCBI Taxonomy" id="385972"/>
    <lineage>
        <taxon>Bacteria</taxon>
        <taxon>Bacillati</taxon>
        <taxon>Cyanobacteriota</taxon>
        <taxon>Cyanophyceae</taxon>
        <taxon>Nostocales</taxon>
        <taxon>Scytonemataceae</taxon>
        <taxon>Brasilonema</taxon>
        <taxon>Bromeliae group (in: Brasilonema)</taxon>
    </lineage>
</organism>
<dbReference type="Pfam" id="PF01385">
    <property type="entry name" value="OrfB_IS605"/>
    <property type="match status" value="1"/>
</dbReference>
<accession>A0ABX1P747</accession>
<evidence type="ECO:0000259" key="2">
    <source>
        <dbReference type="Pfam" id="PF12323"/>
    </source>
</evidence>
<evidence type="ECO:0000313" key="3">
    <source>
        <dbReference type="EMBL" id="NMG19818.1"/>
    </source>
</evidence>
<dbReference type="Proteomes" id="UP000718564">
    <property type="component" value="Unassembled WGS sequence"/>
</dbReference>
<dbReference type="InterPro" id="IPR021027">
    <property type="entry name" value="Transposase_put_HTH"/>
</dbReference>